<dbReference type="GeneID" id="104698959"/>
<feature type="compositionally biased region" description="Basic residues" evidence="10">
    <location>
        <begin position="62"/>
        <end position="80"/>
    </location>
</feature>
<dbReference type="PROSITE" id="PS51575">
    <property type="entry name" value="SAM_MT43_SUVAR39_2"/>
    <property type="match status" value="1"/>
</dbReference>
<keyword evidence="5" id="KW-0949">S-adenosyl-L-methionine</keyword>
<evidence type="ECO:0000259" key="12">
    <source>
        <dbReference type="PROSITE" id="PS50867"/>
    </source>
</evidence>
<dbReference type="SMART" id="SM00317">
    <property type="entry name" value="SET"/>
    <property type="match status" value="1"/>
</dbReference>
<evidence type="ECO:0000256" key="6">
    <source>
        <dbReference type="ARBA" id="ARBA00022853"/>
    </source>
</evidence>
<evidence type="ECO:0000256" key="1">
    <source>
        <dbReference type="ARBA" id="ARBA00004584"/>
    </source>
</evidence>
<evidence type="ECO:0000256" key="4">
    <source>
        <dbReference type="ARBA" id="ARBA00022679"/>
    </source>
</evidence>
<evidence type="ECO:0000259" key="11">
    <source>
        <dbReference type="PROSITE" id="PS50280"/>
    </source>
</evidence>
<keyword evidence="6" id="KW-0156">Chromatin regulator</keyword>
<dbReference type="InterPro" id="IPR007728">
    <property type="entry name" value="Pre-SET_dom"/>
</dbReference>
<dbReference type="SUPFAM" id="SSF88697">
    <property type="entry name" value="PUA domain-like"/>
    <property type="match status" value="1"/>
</dbReference>
<feature type="compositionally biased region" description="Basic and acidic residues" evidence="10">
    <location>
        <begin position="81"/>
        <end position="102"/>
    </location>
</feature>
<reference evidence="16" key="2">
    <citation type="submission" date="2025-08" db="UniProtKB">
        <authorList>
            <consortium name="RefSeq"/>
        </authorList>
    </citation>
    <scope>IDENTIFICATION</scope>
    <source>
        <tissue evidence="16">Leaf</tissue>
    </source>
</reference>
<dbReference type="SMART" id="SM00466">
    <property type="entry name" value="SRA"/>
    <property type="match status" value="1"/>
</dbReference>
<feature type="domain" description="Pre-SET" evidence="12">
    <location>
        <begin position="388"/>
        <end position="444"/>
    </location>
</feature>
<dbReference type="PROSITE" id="PS51015">
    <property type="entry name" value="YDG"/>
    <property type="match status" value="1"/>
</dbReference>
<reference evidence="15" key="1">
    <citation type="journal article" date="2014" name="Nat. Commun.">
        <title>The emerging biofuel crop Camelina sativa retains a highly undifferentiated hexaploid genome structure.</title>
        <authorList>
            <person name="Kagale S."/>
            <person name="Koh C."/>
            <person name="Nixon J."/>
            <person name="Bollina V."/>
            <person name="Clarke W.E."/>
            <person name="Tuteja R."/>
            <person name="Spillane C."/>
            <person name="Robinson S.J."/>
            <person name="Links M.G."/>
            <person name="Clarke C."/>
            <person name="Higgins E.E."/>
            <person name="Huebert T."/>
            <person name="Sharpe A.G."/>
            <person name="Parkin I.A."/>
        </authorList>
    </citation>
    <scope>NUCLEOTIDE SEQUENCE [LARGE SCALE GENOMIC DNA]</scope>
    <source>
        <strain evidence="15">cv. DH55</strain>
    </source>
</reference>
<feature type="region of interest" description="Disordered" evidence="10">
    <location>
        <begin position="51"/>
        <end position="102"/>
    </location>
</feature>
<dbReference type="SUPFAM" id="SSF82199">
    <property type="entry name" value="SET domain"/>
    <property type="match status" value="1"/>
</dbReference>
<dbReference type="PROSITE" id="PS50868">
    <property type="entry name" value="POST_SET"/>
    <property type="match status" value="1"/>
</dbReference>
<dbReference type="Pfam" id="PF00856">
    <property type="entry name" value="SET"/>
    <property type="match status" value="1"/>
</dbReference>
<dbReference type="RefSeq" id="XP_019102282.1">
    <property type="nucleotide sequence ID" value="XM_019246737.1"/>
</dbReference>
<feature type="domain" description="YDG" evidence="14">
    <location>
        <begin position="159"/>
        <end position="304"/>
    </location>
</feature>
<dbReference type="InterPro" id="IPR003105">
    <property type="entry name" value="SRA_YDG"/>
</dbReference>
<evidence type="ECO:0000256" key="8">
    <source>
        <dbReference type="ARBA" id="ARBA00023328"/>
    </source>
</evidence>
<keyword evidence="3" id="KW-0489">Methyltransferase</keyword>
<keyword evidence="4" id="KW-0808">Transferase</keyword>
<gene>
    <name evidence="16" type="primary">LOC104698959</name>
</gene>
<dbReference type="Pfam" id="PF05033">
    <property type="entry name" value="Pre-SET"/>
    <property type="match status" value="1"/>
</dbReference>
<keyword evidence="7 9" id="KW-0539">Nucleus</keyword>
<dbReference type="InterPro" id="IPR036987">
    <property type="entry name" value="SRA-YDG_sf"/>
</dbReference>
<dbReference type="InterPro" id="IPR015947">
    <property type="entry name" value="PUA-like_sf"/>
</dbReference>
<dbReference type="Proteomes" id="UP000694864">
    <property type="component" value="Chromosome 6"/>
</dbReference>
<dbReference type="PROSITE" id="PS50867">
    <property type="entry name" value="PRE_SET"/>
    <property type="match status" value="1"/>
</dbReference>
<proteinExistence type="predicted"/>
<evidence type="ECO:0000256" key="9">
    <source>
        <dbReference type="PROSITE-ProRule" id="PRU00358"/>
    </source>
</evidence>
<accession>A0ABM1RTE4</accession>
<organism evidence="15 16">
    <name type="scientific">Camelina sativa</name>
    <name type="common">False flax</name>
    <name type="synonym">Myagrum sativum</name>
    <dbReference type="NCBI Taxonomy" id="90675"/>
    <lineage>
        <taxon>Eukaryota</taxon>
        <taxon>Viridiplantae</taxon>
        <taxon>Streptophyta</taxon>
        <taxon>Embryophyta</taxon>
        <taxon>Tracheophyta</taxon>
        <taxon>Spermatophyta</taxon>
        <taxon>Magnoliopsida</taxon>
        <taxon>eudicotyledons</taxon>
        <taxon>Gunneridae</taxon>
        <taxon>Pentapetalae</taxon>
        <taxon>rosids</taxon>
        <taxon>malvids</taxon>
        <taxon>Brassicales</taxon>
        <taxon>Brassicaceae</taxon>
        <taxon>Camelineae</taxon>
        <taxon>Camelina</taxon>
    </lineage>
</organism>
<protein>
    <submittedName>
        <fullName evidence="16">Histone-lysine N-methyltransferase, H3 lysine-9 specific SUVH7-like</fullName>
    </submittedName>
</protein>
<evidence type="ECO:0000313" key="16">
    <source>
        <dbReference type="RefSeq" id="XP_019102282.1"/>
    </source>
</evidence>
<dbReference type="Pfam" id="PF02182">
    <property type="entry name" value="SAD_SRA"/>
    <property type="match status" value="1"/>
</dbReference>
<dbReference type="PANTHER" id="PTHR45660">
    <property type="entry name" value="HISTONE-LYSINE N-METHYLTRANSFERASE SETMAR"/>
    <property type="match status" value="1"/>
</dbReference>
<feature type="domain" description="Post-SET" evidence="13">
    <location>
        <begin position="600"/>
        <end position="616"/>
    </location>
</feature>
<evidence type="ECO:0000256" key="5">
    <source>
        <dbReference type="ARBA" id="ARBA00022691"/>
    </source>
</evidence>
<keyword evidence="15" id="KW-1185">Reference proteome</keyword>
<dbReference type="InterPro" id="IPR025794">
    <property type="entry name" value="H3-K9-MeTrfase_plant"/>
</dbReference>
<dbReference type="InterPro" id="IPR003616">
    <property type="entry name" value="Post-SET_dom"/>
</dbReference>
<sequence length="616" mass="70458">MTYYFCILIGTAMDNLINIQKNPSPSTSSLPPLDVTPLQIVRPSDDFNNYTYGVGPSTAPKKQGRGRPKGSKNLRTPVKKLKTEDPKNRKVLSPRDFDSGITEAERETGNQEIVELVLKRFDAVRRRFCQLNLQRDILTTANVNCRNMGVQTNIRRRIGLVPGVQVGDIFYYWGEMCLVGLHKQTVGGIDYMTADDGAVEPLATSVVTSRQYDDETEDLECLIYSGYGGADKNGLPRDQTMDRGNLALDTSRRIGNDVRVIRGRGDPNDDTRKVYIYDGLFIVSETYFVIGKSGRKEFKFKMVRKPNQPNSGYANWKLAEELRTHDPRQGFILQDLSFGKEDLRVPLVNDVDEDDKKIPEEFEYITSQDHSRMMLDLNIDPQELGCQNCEDQPCFHQICMCRQRKSGELPYHNSILVCRKPLIYECGESCLCPNDCKNRLVQNGLKLHMEVFKTKNCGWGLRSWDPIRAGTFICEFTGVRKTKDEVQENDNFLFDSARFYMRFKWNYEPELVCEDVWESVPEVFNLTTQVLISAKEKGNVARFMNHSCKPNVFWQPIEYDTYVRIGLFAMKHIPPMTELTYDYGVSSVERIGEDENIYTGNKICLCGSVNCRGSFS</sequence>
<dbReference type="Gene3D" id="2.170.270.10">
    <property type="entry name" value="SET domain"/>
    <property type="match status" value="1"/>
</dbReference>
<dbReference type="PROSITE" id="PS50280">
    <property type="entry name" value="SET"/>
    <property type="match status" value="1"/>
</dbReference>
<dbReference type="InterPro" id="IPR001214">
    <property type="entry name" value="SET_dom"/>
</dbReference>
<feature type="domain" description="SET" evidence="11">
    <location>
        <begin position="447"/>
        <end position="584"/>
    </location>
</feature>
<evidence type="ECO:0000256" key="2">
    <source>
        <dbReference type="ARBA" id="ARBA00022454"/>
    </source>
</evidence>
<evidence type="ECO:0000259" key="13">
    <source>
        <dbReference type="PROSITE" id="PS50868"/>
    </source>
</evidence>
<dbReference type="SMART" id="SM00468">
    <property type="entry name" value="PreSET"/>
    <property type="match status" value="1"/>
</dbReference>
<evidence type="ECO:0000313" key="15">
    <source>
        <dbReference type="Proteomes" id="UP000694864"/>
    </source>
</evidence>
<dbReference type="InterPro" id="IPR051357">
    <property type="entry name" value="H3K9_HMTase_SUVAR3-9"/>
</dbReference>
<dbReference type="PANTHER" id="PTHR45660:SF18">
    <property type="entry name" value="HISTONE-LYSINE N-METHYLTRANSFERASE, H3 LYSINE-9 SPECIFIC SUVH7-RELATED"/>
    <property type="match status" value="1"/>
</dbReference>
<dbReference type="Gene3D" id="2.30.280.10">
    <property type="entry name" value="SRA-YDG"/>
    <property type="match status" value="1"/>
</dbReference>
<evidence type="ECO:0000256" key="7">
    <source>
        <dbReference type="ARBA" id="ARBA00023242"/>
    </source>
</evidence>
<keyword evidence="2" id="KW-0158">Chromosome</keyword>
<evidence type="ECO:0000256" key="10">
    <source>
        <dbReference type="SAM" id="MobiDB-lite"/>
    </source>
</evidence>
<name>A0ABM1RTE4_CAMSA</name>
<evidence type="ECO:0000259" key="14">
    <source>
        <dbReference type="PROSITE" id="PS51015"/>
    </source>
</evidence>
<evidence type="ECO:0000256" key="3">
    <source>
        <dbReference type="ARBA" id="ARBA00022603"/>
    </source>
</evidence>
<dbReference type="InterPro" id="IPR046341">
    <property type="entry name" value="SET_dom_sf"/>
</dbReference>
<keyword evidence="8" id="KW-0137">Centromere</keyword>
<comment type="subcellular location">
    <subcellularLocation>
        <location evidence="1">Chromosome</location>
        <location evidence="1">Centromere</location>
    </subcellularLocation>
    <subcellularLocation>
        <location evidence="9">Nucleus</location>
    </subcellularLocation>
</comment>